<comment type="caution">
    <text evidence="1">The sequence shown here is derived from an EMBL/GenBank/DDBJ whole genome shotgun (WGS) entry which is preliminary data.</text>
</comment>
<protein>
    <submittedName>
        <fullName evidence="1">Uncharacterized protein</fullName>
    </submittedName>
</protein>
<evidence type="ECO:0000313" key="2">
    <source>
        <dbReference type="EMBL" id="CAF3845444.1"/>
    </source>
</evidence>
<reference evidence="1" key="1">
    <citation type="submission" date="2021-02" db="EMBL/GenBank/DDBJ databases">
        <authorList>
            <person name="Nowell W R."/>
        </authorList>
    </citation>
    <scope>NUCLEOTIDE SEQUENCE</scope>
</reference>
<sequence>MTAKSPSHAILSWNQLWQYTYFIIKRNNIEFYDTFIDQFSGECSNFAQKVDVADFFYQCFKYLPEVEKEIEENIYVSVILVRMIGLLHFDEKNTLTENGIRFIDILLQRISNEMEIFFGKMKNTDWLLVTDGLTNLLWLKFQFYHISPENDTITFLSRVPNADQKQQQQIADLIAKKSLSSNFIIQQPNWLDLFTMTTDDALIVECLHLATTFTDYIMYAERLLNTKTVPDIQEKIANKLQQLIEENHFEITLENILLFFQSLQTNCTDDLCNIIEKCQELPSVIANYLNKVRINDINQLNSIRQILTEYYNPFLLGSIIKTQYIITLLTRHSFTKSGELGTFYTKWFNCFLCDPYHDNTKEETEIFQYLLSEWLRQITLNREIYSDLIKSIDILIEMLENTENKNNVPSLCVNIFLQSILTLYFNGKQDLFRLINEIEINIRNNRFIEAFKIKYKINVAEKNQFIMKQMNNMQNPLIQLLQNAKKYPTSRLIPNLMEICTDIITLRNSEIFLESISSPDRESFLSLILFEPHFKNFKIHQAALNELLERVHKKQTSMGLLFSAASREMEEKLNIKKKVQLCLTTYCREADDFDQLQILIDQTTKQLTSATIKSVQIPNELTQVIPFAGVLNRYSTSETWYNYRKIHEENYNNQRSSEIIASREPLINEEDHNQRMQQKQEEIKSLPSEQWNTTSVKTIMSMFKNIQLIDQEMDILRPLLQVDSIKYLTAILNYSKNRKYVKKTCRGIQNLAKFHNLSGDYSLFHTLIEMTLKSSGKDCYASYQQFTETYTSKQPENTFIVCSQYYDSYDLVNFVKKLNRTDMDNLLQAVNDWDESFINTQTVVDFVQLGRFLDSVDSYIATKQPQVMLNDVLQHITTLLKQKEYLDVVNCFKSCVASLSGIQRLYLELTDKEESKRTKIFNIVNNSSMQFVSPQQQPLRMKYDICLQIGRFLDSVDSYIATKQPQVMLNDVLQHITTLLKQKEYLDVVNCFKSCVASLSGIQRLYLELTDKEESKRTKIFNIVNNSSMQFVSPQQQPLRMKYDICLQTQTGEKLYYNDLNELRDRARLIEYSGNEKMVLQLQQQQYTKEQEKFFLRCLVTLVDTIENMLNNMNHLNVMGYPLIEQNTKKQYTCTSCDFKDIQTFQTQLKDILRLWEENIIRLYQSNHDLTYLSGKQFWIIEDALLNYKQLEPNHPGYHLLRYIGIEKLSPMKFNIDKI</sequence>
<gene>
    <name evidence="1" type="ORF">GPM918_LOCUS17688</name>
    <name evidence="2" type="ORF">SRO942_LOCUS17685</name>
</gene>
<dbReference type="OrthoDB" id="10043338at2759"/>
<dbReference type="EMBL" id="CAJNOQ010004930">
    <property type="protein sequence ID" value="CAF1079365.1"/>
    <property type="molecule type" value="Genomic_DNA"/>
</dbReference>
<name>A0A814MJA4_9BILA</name>
<keyword evidence="3" id="KW-1185">Reference proteome</keyword>
<dbReference type="Proteomes" id="UP000663829">
    <property type="component" value="Unassembled WGS sequence"/>
</dbReference>
<evidence type="ECO:0000313" key="1">
    <source>
        <dbReference type="EMBL" id="CAF1079365.1"/>
    </source>
</evidence>
<dbReference type="Proteomes" id="UP000681722">
    <property type="component" value="Unassembled WGS sequence"/>
</dbReference>
<proteinExistence type="predicted"/>
<accession>A0A814MJA4</accession>
<dbReference type="EMBL" id="CAJOBC010004930">
    <property type="protein sequence ID" value="CAF3845444.1"/>
    <property type="molecule type" value="Genomic_DNA"/>
</dbReference>
<dbReference type="AlphaFoldDB" id="A0A814MJA4"/>
<organism evidence="1 3">
    <name type="scientific">Didymodactylos carnosus</name>
    <dbReference type="NCBI Taxonomy" id="1234261"/>
    <lineage>
        <taxon>Eukaryota</taxon>
        <taxon>Metazoa</taxon>
        <taxon>Spiralia</taxon>
        <taxon>Gnathifera</taxon>
        <taxon>Rotifera</taxon>
        <taxon>Eurotatoria</taxon>
        <taxon>Bdelloidea</taxon>
        <taxon>Philodinida</taxon>
        <taxon>Philodinidae</taxon>
        <taxon>Didymodactylos</taxon>
    </lineage>
</organism>
<evidence type="ECO:0000313" key="3">
    <source>
        <dbReference type="Proteomes" id="UP000663829"/>
    </source>
</evidence>